<dbReference type="PANTHER" id="PTHR31935">
    <property type="entry name" value="COILED-COIL DOMAIN-CONTAINING PROTEIN 13"/>
    <property type="match status" value="1"/>
</dbReference>
<evidence type="ECO:0000256" key="1">
    <source>
        <dbReference type="SAM" id="MobiDB-lite"/>
    </source>
</evidence>
<proteinExistence type="predicted"/>
<evidence type="ECO:0000313" key="2">
    <source>
        <dbReference type="EMBL" id="CAD8288049.1"/>
    </source>
</evidence>
<dbReference type="InterPro" id="IPR038929">
    <property type="entry name" value="CCDC13"/>
</dbReference>
<gene>
    <name evidence="2" type="ORF">CEUR00632_LOCUS8088</name>
</gene>
<sequence>MEIETKKLTRALVREVGEDVPLARVLDEGSDWKGRREQVIALKEQVRQLKMAQGIPVPESRNEAAAKKAIGKISSNRSAEVEKLAGELAAVRADFESMTSKYASAISRRKVLEAELSNFKDKVTVILEKSVNDDKLIAALRAEVNSLRKGDKLPDHPASSGRSINAGSAGVMDEETWQELVGLRRRVRELEGHIDRQEQIVLALSRGSGAAGGAGSGSQAPPSAPVRASVHHKDELAREQIMRLREIERAGGTS</sequence>
<dbReference type="EMBL" id="HBEC01017269">
    <property type="protein sequence ID" value="CAD8288049.1"/>
    <property type="molecule type" value="Transcribed_RNA"/>
</dbReference>
<feature type="region of interest" description="Disordered" evidence="1">
    <location>
        <begin position="207"/>
        <end position="233"/>
    </location>
</feature>
<dbReference type="AlphaFoldDB" id="A0A7R9YU32"/>
<name>A0A7R9YU32_9CHLO</name>
<protein>
    <submittedName>
        <fullName evidence="2">Uncharacterized protein</fullName>
    </submittedName>
</protein>
<accession>A0A7R9YU32</accession>
<reference evidence="2" key="1">
    <citation type="submission" date="2021-01" db="EMBL/GenBank/DDBJ databases">
        <authorList>
            <person name="Corre E."/>
            <person name="Pelletier E."/>
            <person name="Niang G."/>
            <person name="Scheremetjew M."/>
            <person name="Finn R."/>
            <person name="Kale V."/>
            <person name="Holt S."/>
            <person name="Cochrane G."/>
            <person name="Meng A."/>
            <person name="Brown T."/>
            <person name="Cohen L."/>
        </authorList>
    </citation>
    <scope>NUCLEOTIDE SEQUENCE</scope>
    <source>
        <strain evidence="2">CCMP219</strain>
    </source>
</reference>
<dbReference type="PANTHER" id="PTHR31935:SF1">
    <property type="entry name" value="COILED-COIL DOMAIN-CONTAINING PROTEIN 13"/>
    <property type="match status" value="1"/>
</dbReference>
<organism evidence="2">
    <name type="scientific">Chlamydomonas euryale</name>
    <dbReference type="NCBI Taxonomy" id="1486919"/>
    <lineage>
        <taxon>Eukaryota</taxon>
        <taxon>Viridiplantae</taxon>
        <taxon>Chlorophyta</taxon>
        <taxon>core chlorophytes</taxon>
        <taxon>Chlorophyceae</taxon>
        <taxon>CS clade</taxon>
        <taxon>Chlamydomonadales</taxon>
        <taxon>Chlamydomonadaceae</taxon>
        <taxon>Chlamydomonas</taxon>
    </lineage>
</organism>